<dbReference type="RefSeq" id="WP_133867131.1">
    <property type="nucleotide sequence ID" value="NZ_SOAU01000001.1"/>
</dbReference>
<evidence type="ECO:0008006" key="3">
    <source>
        <dbReference type="Google" id="ProtNLM"/>
    </source>
</evidence>
<dbReference type="NCBIfam" id="NF041068">
    <property type="entry name" value="DpdK"/>
    <property type="match status" value="1"/>
</dbReference>
<gene>
    <name evidence="1" type="ORF">BDK89_0153</name>
</gene>
<protein>
    <recommendedName>
        <fullName evidence="3">Phospholipase D-like protein</fullName>
    </recommendedName>
</protein>
<comment type="caution">
    <text evidence="1">The sequence shown here is derived from an EMBL/GenBank/DDBJ whole genome shotgun (WGS) entry which is preliminary data.</text>
</comment>
<reference evidence="1 2" key="1">
    <citation type="submission" date="2019-03" db="EMBL/GenBank/DDBJ databases">
        <title>Sequencing the genomes of 1000 actinobacteria strains.</title>
        <authorList>
            <person name="Klenk H.-P."/>
        </authorList>
    </citation>
    <scope>NUCLEOTIDE SEQUENCE [LARGE SCALE GENOMIC DNA]</scope>
    <source>
        <strain evidence="1 2">DSM 18936</strain>
    </source>
</reference>
<sequence>MSARSLRTTAYSSREELADVLQSIFVSELLVPSKPLWIVSPWISDVQVIDNRTGNFSGLLTAMPQRWIRLGEVIEQHLGRGGSLTLATRPDDHNRVFTEFLKRRTREIGRERSLRVVMSADLHEKGILTQGVLLSGSMNLTYNGLRRLEEAVHLTDEDDALARARSAYRDRWGEP</sequence>
<proteinExistence type="predicted"/>
<evidence type="ECO:0000313" key="2">
    <source>
        <dbReference type="Proteomes" id="UP000294558"/>
    </source>
</evidence>
<keyword evidence="2" id="KW-1185">Reference proteome</keyword>
<dbReference type="EMBL" id="SOAU01000001">
    <property type="protein sequence ID" value="TDT14598.1"/>
    <property type="molecule type" value="Genomic_DNA"/>
</dbReference>
<organism evidence="1 2">
    <name type="scientific">Ilumatobacter fluminis</name>
    <dbReference type="NCBI Taxonomy" id="467091"/>
    <lineage>
        <taxon>Bacteria</taxon>
        <taxon>Bacillati</taxon>
        <taxon>Actinomycetota</taxon>
        <taxon>Acidimicrobiia</taxon>
        <taxon>Acidimicrobiales</taxon>
        <taxon>Ilumatobacteraceae</taxon>
        <taxon>Ilumatobacter</taxon>
    </lineage>
</organism>
<accession>A0A4V6Q1U9</accession>
<evidence type="ECO:0000313" key="1">
    <source>
        <dbReference type="EMBL" id="TDT14598.1"/>
    </source>
</evidence>
<dbReference type="Proteomes" id="UP000294558">
    <property type="component" value="Unassembled WGS sequence"/>
</dbReference>
<dbReference type="OrthoDB" id="8441577at2"/>
<name>A0A4V6Q1U9_9ACTN</name>
<dbReference type="AlphaFoldDB" id="A0A4V6Q1U9"/>